<dbReference type="Proteomes" id="UP000034224">
    <property type="component" value="Unassembled WGS sequence"/>
</dbReference>
<organism evidence="2 3">
    <name type="scientific">Candidatus Jorgensenbacteria bacterium GW2011_GWB1_50_10</name>
    <dbReference type="NCBI Taxonomy" id="1618665"/>
    <lineage>
        <taxon>Bacteria</taxon>
        <taxon>Candidatus Joergenseniibacteriota</taxon>
    </lineage>
</organism>
<keyword evidence="1" id="KW-0472">Membrane</keyword>
<dbReference type="EMBL" id="LCQK01000001">
    <property type="protein sequence ID" value="KKW15260.1"/>
    <property type="molecule type" value="Genomic_DNA"/>
</dbReference>
<evidence type="ECO:0000313" key="2">
    <source>
        <dbReference type="EMBL" id="KKW15260.1"/>
    </source>
</evidence>
<keyword evidence="1" id="KW-1133">Transmembrane helix</keyword>
<evidence type="ECO:0000313" key="3">
    <source>
        <dbReference type="Proteomes" id="UP000034224"/>
    </source>
</evidence>
<accession>A0A0G1W9L0</accession>
<evidence type="ECO:0000256" key="1">
    <source>
        <dbReference type="SAM" id="Phobius"/>
    </source>
</evidence>
<dbReference type="AlphaFoldDB" id="A0A0G1W9L0"/>
<keyword evidence="1" id="KW-0812">Transmembrane</keyword>
<sequence length="120" mass="12658">MKFLTLIVVTLILWFGVFSYGSAATEDTSVPIKLENPLKADNIAELIQGILKFLVAAGAPVATLMIIIGAYQMLFAGGSPEKFETGKKTILYTVIGYVIILLALGLASVIKDILGVSGGP</sequence>
<comment type="caution">
    <text evidence="2">The sequence shown here is derived from an EMBL/GenBank/DDBJ whole genome shotgun (WGS) entry which is preliminary data.</text>
</comment>
<gene>
    <name evidence="2" type="ORF">UY55_C0001G0014</name>
</gene>
<feature type="transmembrane region" description="Helical" evidence="1">
    <location>
        <begin position="47"/>
        <end position="68"/>
    </location>
</feature>
<evidence type="ECO:0008006" key="4">
    <source>
        <dbReference type="Google" id="ProtNLM"/>
    </source>
</evidence>
<dbReference type="Pfam" id="PF18895">
    <property type="entry name" value="T4SS_pilin"/>
    <property type="match status" value="1"/>
</dbReference>
<name>A0A0G1W9L0_9BACT</name>
<dbReference type="InterPro" id="IPR043993">
    <property type="entry name" value="T4SS_pilin"/>
</dbReference>
<proteinExistence type="predicted"/>
<reference evidence="2 3" key="1">
    <citation type="journal article" date="2015" name="Nature">
        <title>rRNA introns, odd ribosomes, and small enigmatic genomes across a large radiation of phyla.</title>
        <authorList>
            <person name="Brown C.T."/>
            <person name="Hug L.A."/>
            <person name="Thomas B.C."/>
            <person name="Sharon I."/>
            <person name="Castelle C.J."/>
            <person name="Singh A."/>
            <person name="Wilkins M.J."/>
            <person name="Williams K.H."/>
            <person name="Banfield J.F."/>
        </authorList>
    </citation>
    <scope>NUCLEOTIDE SEQUENCE [LARGE SCALE GENOMIC DNA]</scope>
</reference>
<feature type="transmembrane region" description="Helical" evidence="1">
    <location>
        <begin position="89"/>
        <end position="110"/>
    </location>
</feature>
<dbReference type="STRING" id="1618665.UY55_C0001G0014"/>
<protein>
    <recommendedName>
        <fullName evidence="4">TrbC/VIRB2 family protein</fullName>
    </recommendedName>
</protein>